<accession>A0ABM9HI73</accession>
<gene>
    <name evidence="1" type="ORF">R83534S58_LOCUS52</name>
</gene>
<evidence type="ECO:0000313" key="2">
    <source>
        <dbReference type="Proteomes" id="UP001154272"/>
    </source>
</evidence>
<dbReference type="RefSeq" id="WP_034336864.1">
    <property type="nucleotide sequence ID" value="NZ_CAMXCH010000001.1"/>
</dbReference>
<proteinExistence type="predicted"/>
<dbReference type="EMBL" id="CAMXCH010000001">
    <property type="protein sequence ID" value="CAI3922936.1"/>
    <property type="molecule type" value="Genomic_DNA"/>
</dbReference>
<dbReference type="InterPro" id="IPR050194">
    <property type="entry name" value="Glycosyltransferase_grp1"/>
</dbReference>
<name>A0ABM9HI73_9PROT</name>
<dbReference type="Pfam" id="PF13692">
    <property type="entry name" value="Glyco_trans_1_4"/>
    <property type="match status" value="1"/>
</dbReference>
<protein>
    <submittedName>
        <fullName evidence="1">Glycosyltransferase involved in cell wall bisynthesis (RfaB) (PDB:2IV7)</fullName>
    </submittedName>
</protein>
<comment type="caution">
    <text evidence="1">The sequence shown here is derived from an EMBL/GenBank/DDBJ whole genome shotgun (WGS) entry which is preliminary data.</text>
</comment>
<evidence type="ECO:0000313" key="1">
    <source>
        <dbReference type="EMBL" id="CAI3922936.1"/>
    </source>
</evidence>
<reference evidence="1" key="1">
    <citation type="submission" date="2022-10" db="EMBL/GenBank/DDBJ databases">
        <authorList>
            <person name="Botero Cardona J."/>
        </authorList>
    </citation>
    <scope>NUCLEOTIDE SEQUENCE</scope>
    <source>
        <strain evidence="1">R-83534</strain>
    </source>
</reference>
<dbReference type="SUPFAM" id="SSF53756">
    <property type="entry name" value="UDP-Glycosyltransferase/glycogen phosphorylase"/>
    <property type="match status" value="1"/>
</dbReference>
<dbReference type="PANTHER" id="PTHR45947:SF3">
    <property type="entry name" value="SULFOQUINOVOSYL TRANSFERASE SQD2"/>
    <property type="match status" value="1"/>
</dbReference>
<organism evidence="1 2">
    <name type="scientific">Commensalibacter papalotli</name>
    <name type="common">ex Botero et al. 2024</name>
    <dbReference type="NCBI Taxonomy" id="2972766"/>
    <lineage>
        <taxon>Bacteria</taxon>
        <taxon>Pseudomonadati</taxon>
        <taxon>Pseudomonadota</taxon>
        <taxon>Alphaproteobacteria</taxon>
        <taxon>Acetobacterales</taxon>
        <taxon>Acetobacteraceae</taxon>
    </lineage>
</organism>
<sequence length="368" mass="41566">MKKPLNMLIWQWGRRGAGPKTAVEFSKAVTSIPGINTYLSLSTQAEIVIKANNLVVDLPVKTYSSIWGYICRILQAPLIIASLFKFIKINKINIAICTMPGPMDLIMAITLRLLHIPYVVVVHDVHPHPGDGYLFQHFLQKILIKKSRLTVTFSKYIYKQLLAVDYVPTSQIIEGWHPPFSYKINNSQQSVSGTEIKLLNFGRLLLYKGLDLLEEALDHVSSSKAYRLRIVGHGPQNPLLDRLNARDNVSVENRWVPEEEIAELMQWADVVILPYREASQSGIAATALAFGKPILITNVGGLAEQFKKEDLDLVFICEPTINEIAKGLDQILQLNFPISRKKHDADQEWKELAEHLINEITNKLDKSP</sequence>
<dbReference type="Proteomes" id="UP001154272">
    <property type="component" value="Unassembled WGS sequence"/>
</dbReference>
<keyword evidence="2" id="KW-1185">Reference proteome</keyword>
<dbReference type="PANTHER" id="PTHR45947">
    <property type="entry name" value="SULFOQUINOVOSYL TRANSFERASE SQD2"/>
    <property type="match status" value="1"/>
</dbReference>
<dbReference type="Gene3D" id="3.40.50.2000">
    <property type="entry name" value="Glycogen Phosphorylase B"/>
    <property type="match status" value="2"/>
</dbReference>